<keyword evidence="2 3" id="KW-0501">Molybdenum cofactor biosynthesis</keyword>
<dbReference type="PANTHER" id="PTHR30592:SF1">
    <property type="entry name" value="SULFUR CARRIER PROTEIN FDHD"/>
    <property type="match status" value="1"/>
</dbReference>
<dbReference type="PIRSF" id="PIRSF015626">
    <property type="entry name" value="FdhD"/>
    <property type="match status" value="1"/>
</dbReference>
<dbReference type="Proteomes" id="UP000189627">
    <property type="component" value="Chromosome 2"/>
</dbReference>
<dbReference type="Gene3D" id="3.10.20.10">
    <property type="match status" value="1"/>
</dbReference>
<dbReference type="GO" id="GO:0097163">
    <property type="term" value="F:sulfur carrier activity"/>
    <property type="evidence" value="ECO:0007669"/>
    <property type="project" value="UniProtKB-UniRule"/>
</dbReference>
<dbReference type="Pfam" id="PF02634">
    <property type="entry name" value="FdhD-NarQ"/>
    <property type="match status" value="1"/>
</dbReference>
<dbReference type="InterPro" id="IPR003786">
    <property type="entry name" value="FdhD"/>
</dbReference>
<dbReference type="GO" id="GO:0016783">
    <property type="term" value="F:sulfurtransferase activity"/>
    <property type="evidence" value="ECO:0007669"/>
    <property type="project" value="InterPro"/>
</dbReference>
<dbReference type="GO" id="GO:0005737">
    <property type="term" value="C:cytoplasm"/>
    <property type="evidence" value="ECO:0007669"/>
    <property type="project" value="UniProtKB-SubCell"/>
</dbReference>
<name>A0A1U9UX99_CUPNE</name>
<feature type="active site" description="Cysteine persulfide intermediate" evidence="3">
    <location>
        <position position="124"/>
    </location>
</feature>
<accession>A0A1U9UX99</accession>
<comment type="subcellular location">
    <subcellularLocation>
        <location evidence="3">Cytoplasm</location>
    </subcellularLocation>
</comment>
<sequence>MRRDVPAEDSGAGIEDVPAQRTFVVRRWRHGTVTAEDDRLAEEVPVALEYNGISHAVMLATPADLDDFAIGFSLSEGIVDNAREIYGIDVEAGGNGVTVKIEIASAAFARLKTRRRALAGRTGCGLCGTESLDDVMRVPRPVQSTASFDPSVFDAAFAALHNRQTLLRDTGATHAAGWLRADGTLVLVREDVGRHNALDKLAGALSSGNEDTKTGAVIVTSRASYEMVLKTASIGAGILAAVSGPTALAVRMAEATAVTLAGFVRSGSLVVYTRPERLRIG</sequence>
<dbReference type="HAMAP" id="MF_00187">
    <property type="entry name" value="FdhD"/>
    <property type="match status" value="1"/>
</dbReference>
<comment type="similarity">
    <text evidence="3">Belongs to the FdhD family.</text>
</comment>
<proteinExistence type="inferred from homology"/>
<evidence type="ECO:0000256" key="1">
    <source>
        <dbReference type="ARBA" id="ARBA00022490"/>
    </source>
</evidence>
<keyword evidence="1 3" id="KW-0963">Cytoplasm</keyword>
<keyword evidence="4" id="KW-0808">Transferase</keyword>
<dbReference type="SUPFAM" id="SSF53927">
    <property type="entry name" value="Cytidine deaminase-like"/>
    <property type="match status" value="1"/>
</dbReference>
<comment type="caution">
    <text evidence="3">Lacks conserved residue(s) required for the propagation of feature annotation.</text>
</comment>
<dbReference type="OrthoDB" id="3197277at2"/>
<evidence type="ECO:0000313" key="4">
    <source>
        <dbReference type="EMBL" id="AQV97302.1"/>
    </source>
</evidence>
<dbReference type="GO" id="GO:0006777">
    <property type="term" value="P:Mo-molybdopterin cofactor biosynthetic process"/>
    <property type="evidence" value="ECO:0007669"/>
    <property type="project" value="UniProtKB-UniRule"/>
</dbReference>
<organism evidence="4 5">
    <name type="scientific">Cupriavidus necator</name>
    <name type="common">Alcaligenes eutrophus</name>
    <name type="synonym">Ralstonia eutropha</name>
    <dbReference type="NCBI Taxonomy" id="106590"/>
    <lineage>
        <taxon>Bacteria</taxon>
        <taxon>Pseudomonadati</taxon>
        <taxon>Pseudomonadota</taxon>
        <taxon>Betaproteobacteria</taxon>
        <taxon>Burkholderiales</taxon>
        <taxon>Burkholderiaceae</taxon>
        <taxon>Cupriavidus</taxon>
    </lineage>
</organism>
<evidence type="ECO:0000313" key="5">
    <source>
        <dbReference type="Proteomes" id="UP000189627"/>
    </source>
</evidence>
<dbReference type="Gene3D" id="3.40.140.10">
    <property type="entry name" value="Cytidine Deaminase, domain 2"/>
    <property type="match status" value="1"/>
</dbReference>
<dbReference type="NCBIfam" id="TIGR00129">
    <property type="entry name" value="fdhD_narQ"/>
    <property type="match status" value="1"/>
</dbReference>
<comment type="function">
    <text evidence="3">Required for formate dehydrogenase (FDH) activity. Acts as a sulfur carrier protein that transfers sulfur from IscS to the molybdenum cofactor prior to its insertion into FDH.</text>
</comment>
<dbReference type="RefSeq" id="WP_078199680.1">
    <property type="nucleotide sequence ID" value="NZ_CP017758.1"/>
</dbReference>
<gene>
    <name evidence="3" type="primary">fdhD</name>
    <name evidence="4" type="ORF">BJN34_25925</name>
</gene>
<dbReference type="KEGG" id="cuh:BJN34_25925"/>
<dbReference type="AlphaFoldDB" id="A0A1U9UX99"/>
<reference evidence="5" key="1">
    <citation type="submission" date="2017-02" db="EMBL/GenBank/DDBJ databases">
        <title>Complete genome sequence of Cupriavidus necator strain NH9, a 3-chlorobenzoate degrader.</title>
        <authorList>
            <person name="Moriuchi R."/>
            <person name="Dohra H."/>
            <person name="Ogawa N."/>
        </authorList>
    </citation>
    <scope>NUCLEOTIDE SEQUENCE [LARGE SCALE GENOMIC DNA]</scope>
    <source>
        <strain evidence="5">NH9</strain>
    </source>
</reference>
<evidence type="ECO:0000256" key="2">
    <source>
        <dbReference type="ARBA" id="ARBA00023150"/>
    </source>
</evidence>
<dbReference type="PANTHER" id="PTHR30592">
    <property type="entry name" value="FORMATE DEHYDROGENASE"/>
    <property type="match status" value="1"/>
</dbReference>
<dbReference type="InterPro" id="IPR016193">
    <property type="entry name" value="Cytidine_deaminase-like"/>
</dbReference>
<dbReference type="EMBL" id="CP017758">
    <property type="protein sequence ID" value="AQV97302.1"/>
    <property type="molecule type" value="Genomic_DNA"/>
</dbReference>
<protein>
    <recommendedName>
        <fullName evidence="3">Sulfur carrier protein FdhD</fullName>
    </recommendedName>
</protein>
<evidence type="ECO:0000256" key="3">
    <source>
        <dbReference type="HAMAP-Rule" id="MF_00187"/>
    </source>
</evidence>